<evidence type="ECO:0000256" key="1">
    <source>
        <dbReference type="ARBA" id="ARBA00010364"/>
    </source>
</evidence>
<evidence type="ECO:0000256" key="2">
    <source>
        <dbReference type="HAMAP-Rule" id="MF_00634"/>
    </source>
</evidence>
<dbReference type="Proteomes" id="UP000571950">
    <property type="component" value="Unassembled WGS sequence"/>
</dbReference>
<dbReference type="SUPFAM" id="SSF69786">
    <property type="entry name" value="YggU-like"/>
    <property type="match status" value="1"/>
</dbReference>
<dbReference type="Pfam" id="PF02594">
    <property type="entry name" value="DUF167"/>
    <property type="match status" value="1"/>
</dbReference>
<gene>
    <name evidence="3" type="ORF">GGR43_000158</name>
</gene>
<dbReference type="EMBL" id="JACIDT010000001">
    <property type="protein sequence ID" value="MBB3924464.1"/>
    <property type="molecule type" value="Genomic_DNA"/>
</dbReference>
<comment type="similarity">
    <text evidence="1 2">Belongs to the UPF0235 family.</text>
</comment>
<proteinExistence type="inferred from homology"/>
<dbReference type="HAMAP" id="MF_00634">
    <property type="entry name" value="UPF0235"/>
    <property type="match status" value="1"/>
</dbReference>
<dbReference type="AlphaFoldDB" id="A0A7W6FNX1"/>
<sequence>MEEASFWRTDGDDLMLAIRLTPRSAKEGTGGVWRDEKGAAWLQAQVRAVPEKGRANDALIRLLAKRLRIPAKDILLDSGDSSRLKRLRLKGQARNAAAIMKDWIEE</sequence>
<dbReference type="Gene3D" id="3.30.1200.10">
    <property type="entry name" value="YggU-like"/>
    <property type="match status" value="1"/>
</dbReference>
<comment type="caution">
    <text evidence="3">The sequence shown here is derived from an EMBL/GenBank/DDBJ whole genome shotgun (WGS) entry which is preliminary data.</text>
</comment>
<organism evidence="3 4">
    <name type="scientific">Sphingobium jiangsuense</name>
    <dbReference type="NCBI Taxonomy" id="870476"/>
    <lineage>
        <taxon>Bacteria</taxon>
        <taxon>Pseudomonadati</taxon>
        <taxon>Pseudomonadota</taxon>
        <taxon>Alphaproteobacteria</taxon>
        <taxon>Sphingomonadales</taxon>
        <taxon>Sphingomonadaceae</taxon>
        <taxon>Sphingobium</taxon>
    </lineage>
</organism>
<dbReference type="NCBIfam" id="TIGR00251">
    <property type="entry name" value="DUF167 family protein"/>
    <property type="match status" value="1"/>
</dbReference>
<dbReference type="SMART" id="SM01152">
    <property type="entry name" value="DUF167"/>
    <property type="match status" value="1"/>
</dbReference>
<reference evidence="3 4" key="1">
    <citation type="submission" date="2020-08" db="EMBL/GenBank/DDBJ databases">
        <title>Genomic Encyclopedia of Type Strains, Phase IV (KMG-IV): sequencing the most valuable type-strain genomes for metagenomic binning, comparative biology and taxonomic classification.</title>
        <authorList>
            <person name="Goeker M."/>
        </authorList>
    </citation>
    <scope>NUCLEOTIDE SEQUENCE [LARGE SCALE GENOMIC DNA]</scope>
    <source>
        <strain evidence="3 4">DSM 26189</strain>
    </source>
</reference>
<protein>
    <recommendedName>
        <fullName evidence="2">UPF0235 protein GGR43_000158</fullName>
    </recommendedName>
</protein>
<dbReference type="InterPro" id="IPR003746">
    <property type="entry name" value="DUF167"/>
</dbReference>
<evidence type="ECO:0000313" key="3">
    <source>
        <dbReference type="EMBL" id="MBB3924464.1"/>
    </source>
</evidence>
<keyword evidence="4" id="KW-1185">Reference proteome</keyword>
<name>A0A7W6FNX1_9SPHN</name>
<accession>A0A7W6FNX1</accession>
<dbReference type="InterPro" id="IPR036591">
    <property type="entry name" value="YggU-like_sf"/>
</dbReference>
<evidence type="ECO:0000313" key="4">
    <source>
        <dbReference type="Proteomes" id="UP000571950"/>
    </source>
</evidence>